<reference evidence="4" key="1">
    <citation type="submission" date="2020-04" db="EMBL/GenBank/DDBJ databases">
        <title>Description of novel Gluconacetobacter.</title>
        <authorList>
            <person name="Sombolestani A."/>
        </authorList>
    </citation>
    <scope>NUCLEOTIDE SEQUENCE [LARGE SCALE GENOMIC DNA]</scope>
    <source>
        <strain evidence="4">LMG 27748</strain>
    </source>
</reference>
<accession>A0ABR9YDQ0</accession>
<dbReference type="PANTHER" id="PTHR47572">
    <property type="entry name" value="LIPOPROTEIN-RELATED"/>
    <property type="match status" value="1"/>
</dbReference>
<dbReference type="PRINTS" id="PR01790">
    <property type="entry name" value="SMP30FAMILY"/>
</dbReference>
<comment type="caution">
    <text evidence="3">The sequence shown here is derived from an EMBL/GenBank/DDBJ whole genome shotgun (WGS) entry which is preliminary data.</text>
</comment>
<dbReference type="EMBL" id="JABCQO010000004">
    <property type="protein sequence ID" value="MBF0876667.1"/>
    <property type="molecule type" value="Genomic_DNA"/>
</dbReference>
<dbReference type="Pfam" id="PF08450">
    <property type="entry name" value="SGL"/>
    <property type="match status" value="1"/>
</dbReference>
<dbReference type="PANTHER" id="PTHR47572:SF4">
    <property type="entry name" value="LACTONASE DRP35"/>
    <property type="match status" value="1"/>
</dbReference>
<evidence type="ECO:0000313" key="4">
    <source>
        <dbReference type="Proteomes" id="UP000630952"/>
    </source>
</evidence>
<dbReference type="InterPro" id="IPR011042">
    <property type="entry name" value="6-blade_b-propeller_TolB-like"/>
</dbReference>
<keyword evidence="1" id="KW-0378">Hydrolase</keyword>
<evidence type="ECO:0000313" key="3">
    <source>
        <dbReference type="EMBL" id="MBF0876667.1"/>
    </source>
</evidence>
<evidence type="ECO:0000259" key="2">
    <source>
        <dbReference type="Pfam" id="PF08450"/>
    </source>
</evidence>
<feature type="domain" description="SMP-30/Gluconolactonase/LRE-like region" evidence="2">
    <location>
        <begin position="53"/>
        <end position="308"/>
    </location>
</feature>
<evidence type="ECO:0000256" key="1">
    <source>
        <dbReference type="ARBA" id="ARBA00022801"/>
    </source>
</evidence>
<gene>
    <name evidence="3" type="ORF">HKD21_07385</name>
</gene>
<protein>
    <submittedName>
        <fullName evidence="3">SMP-30/gluconolactonase/LRE family protein</fullName>
    </submittedName>
</protein>
<dbReference type="SUPFAM" id="SSF63829">
    <property type="entry name" value="Calcium-dependent phosphotriesterase"/>
    <property type="match status" value="1"/>
</dbReference>
<organism evidence="3 4">
    <name type="scientific">Gluconobacter cerevisiae</name>
    <dbReference type="NCBI Taxonomy" id="1379734"/>
    <lineage>
        <taxon>Bacteria</taxon>
        <taxon>Pseudomonadati</taxon>
        <taxon>Pseudomonadota</taxon>
        <taxon>Alphaproteobacteria</taxon>
        <taxon>Acetobacterales</taxon>
        <taxon>Acetobacteraceae</taxon>
        <taxon>Gluconobacter</taxon>
    </lineage>
</organism>
<dbReference type="Gene3D" id="2.120.10.30">
    <property type="entry name" value="TolB, C-terminal domain"/>
    <property type="match status" value="1"/>
</dbReference>
<dbReference type="InterPro" id="IPR005511">
    <property type="entry name" value="SMP-30"/>
</dbReference>
<dbReference type="InterPro" id="IPR051262">
    <property type="entry name" value="SMP-30/CGR1_Lactonase"/>
</dbReference>
<dbReference type="InterPro" id="IPR013658">
    <property type="entry name" value="SGL"/>
</dbReference>
<sequence>MSTLAFSKELSAGRLAQREYLPRSDYAPILYDPTFSGFLPNADIEQLATGIAWGEGPVWFGDGRFLLWSDIPNNRILRWTEETSQVSVFRGPSGFANGNTRDRAGRLITCEHEARRVTRTEYDGTITVIADRFRECRLNSPNDVAVAADGAIWFTDPDYGLKSAYEGGGGGKQELPTSLYRVSPAGKIQLIEDRFLNPNGLAFSPDGRILYVIDTGASPNLIWACQLNDASDRITDRKVLIDAAQGLGDGLRCDVAGNLWCGWGGPDGNGVKVFGGTGKARAFLPLPERCANLCFGGKRRNRLFMAASHGLYAVYVNVG</sequence>
<dbReference type="Proteomes" id="UP000630952">
    <property type="component" value="Unassembled WGS sequence"/>
</dbReference>
<keyword evidence="4" id="KW-1185">Reference proteome</keyword>
<dbReference type="RefSeq" id="WP_194255003.1">
    <property type="nucleotide sequence ID" value="NZ_JABCQO010000004.1"/>
</dbReference>
<name>A0ABR9YDQ0_9PROT</name>
<proteinExistence type="predicted"/>
<reference evidence="3 4" key="2">
    <citation type="submission" date="2020-11" db="EMBL/GenBank/DDBJ databases">
        <title>Description of novel Gluconobacter species.</title>
        <authorList>
            <person name="Cleenwerck I."/>
            <person name="Cnockaert M."/>
            <person name="Borremans W."/>
            <person name="Wieme A.D."/>
            <person name="De Vuyst L."/>
            <person name="Vandamme P."/>
        </authorList>
    </citation>
    <scope>NUCLEOTIDE SEQUENCE [LARGE SCALE GENOMIC DNA]</scope>
    <source>
        <strain evidence="3 4">LMG 27748</strain>
    </source>
</reference>